<dbReference type="InterPro" id="IPR036890">
    <property type="entry name" value="HATPase_C_sf"/>
</dbReference>
<evidence type="ECO:0000313" key="3">
    <source>
        <dbReference type="EMBL" id="MEU6820672.1"/>
    </source>
</evidence>
<gene>
    <name evidence="3" type="ORF">ABZ921_08595</name>
</gene>
<dbReference type="CDD" id="cd16936">
    <property type="entry name" value="HATPase_RsbW-like"/>
    <property type="match status" value="1"/>
</dbReference>
<keyword evidence="1" id="KW-0418">Kinase</keyword>
<evidence type="ECO:0000256" key="1">
    <source>
        <dbReference type="ARBA" id="ARBA00022527"/>
    </source>
</evidence>
<organism evidence="3 4">
    <name type="scientific">Streptomyces atriruber</name>
    <dbReference type="NCBI Taxonomy" id="545121"/>
    <lineage>
        <taxon>Bacteria</taxon>
        <taxon>Bacillati</taxon>
        <taxon>Actinomycetota</taxon>
        <taxon>Actinomycetes</taxon>
        <taxon>Kitasatosporales</taxon>
        <taxon>Streptomycetaceae</taxon>
        <taxon>Streptomyces</taxon>
    </lineage>
</organism>
<accession>A0ABV3BJ79</accession>
<evidence type="ECO:0000313" key="4">
    <source>
        <dbReference type="Proteomes" id="UP001551176"/>
    </source>
</evidence>
<keyword evidence="3" id="KW-0067">ATP-binding</keyword>
<dbReference type="PANTHER" id="PTHR35526:SF3">
    <property type="entry name" value="ANTI-SIGMA-F FACTOR RSBW"/>
    <property type="match status" value="1"/>
</dbReference>
<reference evidence="3 4" key="1">
    <citation type="submission" date="2024-06" db="EMBL/GenBank/DDBJ databases">
        <title>The Natural Products Discovery Center: Release of the First 8490 Sequenced Strains for Exploring Actinobacteria Biosynthetic Diversity.</title>
        <authorList>
            <person name="Kalkreuter E."/>
            <person name="Kautsar S.A."/>
            <person name="Yang D."/>
            <person name="Bader C.D."/>
            <person name="Teijaro C.N."/>
            <person name="Fluegel L."/>
            <person name="Davis C.M."/>
            <person name="Simpson J.R."/>
            <person name="Lauterbach L."/>
            <person name="Steele A.D."/>
            <person name="Gui C."/>
            <person name="Meng S."/>
            <person name="Li G."/>
            <person name="Viehrig K."/>
            <person name="Ye F."/>
            <person name="Su P."/>
            <person name="Kiefer A.F."/>
            <person name="Nichols A."/>
            <person name="Cepeda A.J."/>
            <person name="Yan W."/>
            <person name="Fan B."/>
            <person name="Jiang Y."/>
            <person name="Adhikari A."/>
            <person name="Zheng C.-J."/>
            <person name="Schuster L."/>
            <person name="Cowan T.M."/>
            <person name="Smanski M.J."/>
            <person name="Chevrette M.G."/>
            <person name="De Carvalho L.P.S."/>
            <person name="Shen B."/>
        </authorList>
    </citation>
    <scope>NUCLEOTIDE SEQUENCE [LARGE SCALE GENOMIC DNA]</scope>
    <source>
        <strain evidence="3 4">NPDC046838</strain>
    </source>
</reference>
<dbReference type="Gene3D" id="3.30.565.10">
    <property type="entry name" value="Histidine kinase-like ATPase, C-terminal domain"/>
    <property type="match status" value="1"/>
</dbReference>
<name>A0ABV3BJ79_9ACTN</name>
<keyword evidence="4" id="KW-1185">Reference proteome</keyword>
<keyword evidence="1" id="KW-0808">Transferase</keyword>
<dbReference type="RefSeq" id="WP_359346403.1">
    <property type="nucleotide sequence ID" value="NZ_JBEYXV010000003.1"/>
</dbReference>
<keyword evidence="3" id="KW-0547">Nucleotide-binding</keyword>
<dbReference type="PANTHER" id="PTHR35526">
    <property type="entry name" value="ANTI-SIGMA-F FACTOR RSBW-RELATED"/>
    <property type="match status" value="1"/>
</dbReference>
<dbReference type="InterPro" id="IPR003594">
    <property type="entry name" value="HATPase_dom"/>
</dbReference>
<dbReference type="EMBL" id="JBEYXV010000003">
    <property type="protein sequence ID" value="MEU6820672.1"/>
    <property type="molecule type" value="Genomic_DNA"/>
</dbReference>
<dbReference type="GO" id="GO:0005524">
    <property type="term" value="F:ATP binding"/>
    <property type="evidence" value="ECO:0007669"/>
    <property type="project" value="UniProtKB-KW"/>
</dbReference>
<dbReference type="Pfam" id="PF13581">
    <property type="entry name" value="HATPase_c_2"/>
    <property type="match status" value="1"/>
</dbReference>
<dbReference type="InterPro" id="IPR050267">
    <property type="entry name" value="Anti-sigma-factor_SerPK"/>
</dbReference>
<evidence type="ECO:0000259" key="2">
    <source>
        <dbReference type="Pfam" id="PF13581"/>
    </source>
</evidence>
<dbReference type="SUPFAM" id="SSF55874">
    <property type="entry name" value="ATPase domain of HSP90 chaperone/DNA topoisomerase II/histidine kinase"/>
    <property type="match status" value="1"/>
</dbReference>
<dbReference type="Proteomes" id="UP001551176">
    <property type="component" value="Unassembled WGS sequence"/>
</dbReference>
<sequence length="158" mass="17081">MNSHRARPRPRSGVPTDAVRVPFLLYSVRRLAGDDDRTPGLARDFVAATLAGRGVDRAVVEDLKLIASELTTNAVQYASKATLAIAVTLTDDEVEVRVTDLGTYHPLRPRRPATDVEHGRGLLLVEAVASRWGHYDSGLGTTVEAAITLLPHPPRSSP</sequence>
<comment type="caution">
    <text evidence="3">The sequence shown here is derived from an EMBL/GenBank/DDBJ whole genome shotgun (WGS) entry which is preliminary data.</text>
</comment>
<keyword evidence="1" id="KW-0723">Serine/threonine-protein kinase</keyword>
<proteinExistence type="predicted"/>
<feature type="domain" description="Histidine kinase/HSP90-like ATPase" evidence="2">
    <location>
        <begin position="41"/>
        <end position="144"/>
    </location>
</feature>
<protein>
    <submittedName>
        <fullName evidence="3">ATP-binding protein</fullName>
    </submittedName>
</protein>